<dbReference type="GO" id="GO:0140359">
    <property type="term" value="F:ABC-type transporter activity"/>
    <property type="evidence" value="ECO:0007669"/>
    <property type="project" value="InterPro"/>
</dbReference>
<feature type="transmembrane region" description="Helical" evidence="7">
    <location>
        <begin position="627"/>
        <end position="644"/>
    </location>
</feature>
<evidence type="ECO:0000256" key="4">
    <source>
        <dbReference type="ARBA" id="ARBA00022840"/>
    </source>
</evidence>
<evidence type="ECO:0000313" key="10">
    <source>
        <dbReference type="EMBL" id="KAG5674742.1"/>
    </source>
</evidence>
<evidence type="ECO:0000256" key="5">
    <source>
        <dbReference type="ARBA" id="ARBA00022989"/>
    </source>
</evidence>
<dbReference type="EMBL" id="JADBJN010000002">
    <property type="protein sequence ID" value="KAG5674742.1"/>
    <property type="molecule type" value="Genomic_DNA"/>
</dbReference>
<keyword evidence="2 7" id="KW-0812">Transmembrane</keyword>
<dbReference type="PROSITE" id="PS50893">
    <property type="entry name" value="ABC_TRANSPORTER_2"/>
    <property type="match status" value="1"/>
</dbReference>
<dbReference type="GO" id="GO:0005524">
    <property type="term" value="F:ATP binding"/>
    <property type="evidence" value="ECO:0007669"/>
    <property type="project" value="UniProtKB-KW"/>
</dbReference>
<dbReference type="PANTHER" id="PTHR43038:SF2">
    <property type="entry name" value="RH61964P"/>
    <property type="match status" value="1"/>
</dbReference>
<dbReference type="InterPro" id="IPR003593">
    <property type="entry name" value="AAA+_ATPase"/>
</dbReference>
<accession>A0A9J6BZV1</accession>
<comment type="caution">
    <text evidence="10">The sequence shown here is derived from an EMBL/GenBank/DDBJ whole genome shotgun (WGS) entry which is preliminary data.</text>
</comment>
<dbReference type="Pfam" id="PF00005">
    <property type="entry name" value="ABC_tran"/>
    <property type="match status" value="1"/>
</dbReference>
<evidence type="ECO:0000313" key="11">
    <source>
        <dbReference type="Proteomes" id="UP001107558"/>
    </source>
</evidence>
<dbReference type="CDD" id="cd03230">
    <property type="entry name" value="ABC_DR_subfamily_A"/>
    <property type="match status" value="1"/>
</dbReference>
<dbReference type="Gene3D" id="3.40.50.300">
    <property type="entry name" value="P-loop containing nucleotide triphosphate hydrolases"/>
    <property type="match status" value="1"/>
</dbReference>
<dbReference type="Pfam" id="PF12698">
    <property type="entry name" value="ABC2_membrane_3"/>
    <property type="match status" value="1"/>
</dbReference>
<evidence type="ECO:0000259" key="9">
    <source>
        <dbReference type="PROSITE" id="PS51012"/>
    </source>
</evidence>
<evidence type="ECO:0000256" key="1">
    <source>
        <dbReference type="ARBA" id="ARBA00004141"/>
    </source>
</evidence>
<feature type="transmembrane region" description="Helical" evidence="7">
    <location>
        <begin position="516"/>
        <end position="539"/>
    </location>
</feature>
<dbReference type="Proteomes" id="UP001107558">
    <property type="component" value="Chromosome 2"/>
</dbReference>
<dbReference type="InterPro" id="IPR027417">
    <property type="entry name" value="P-loop_NTPase"/>
</dbReference>
<dbReference type="PANTHER" id="PTHR43038">
    <property type="entry name" value="ATP-BINDING CASSETTE, SUB-FAMILY H, MEMBER 1"/>
    <property type="match status" value="1"/>
</dbReference>
<dbReference type="PROSITE" id="PS51012">
    <property type="entry name" value="ABC_TM2"/>
    <property type="match status" value="1"/>
</dbReference>
<gene>
    <name evidence="10" type="ORF">PVAND_004693</name>
</gene>
<feature type="transmembrane region" description="Helical" evidence="7">
    <location>
        <begin position="560"/>
        <end position="586"/>
    </location>
</feature>
<dbReference type="InterPro" id="IPR013525">
    <property type="entry name" value="ABC2_TM"/>
</dbReference>
<keyword evidence="5 7" id="KW-1133">Transmembrane helix</keyword>
<keyword evidence="6 7" id="KW-0472">Membrane</keyword>
<organism evidence="10 11">
    <name type="scientific">Polypedilum vanderplanki</name>
    <name type="common">Sleeping chironomid midge</name>
    <dbReference type="NCBI Taxonomy" id="319348"/>
    <lineage>
        <taxon>Eukaryota</taxon>
        <taxon>Metazoa</taxon>
        <taxon>Ecdysozoa</taxon>
        <taxon>Arthropoda</taxon>
        <taxon>Hexapoda</taxon>
        <taxon>Insecta</taxon>
        <taxon>Pterygota</taxon>
        <taxon>Neoptera</taxon>
        <taxon>Endopterygota</taxon>
        <taxon>Diptera</taxon>
        <taxon>Nematocera</taxon>
        <taxon>Chironomoidea</taxon>
        <taxon>Chironomidae</taxon>
        <taxon>Chironominae</taxon>
        <taxon>Polypedilum</taxon>
        <taxon>Polypedilum</taxon>
    </lineage>
</organism>
<reference evidence="10" key="1">
    <citation type="submission" date="2021-03" db="EMBL/GenBank/DDBJ databases">
        <title>Chromosome level genome of the anhydrobiotic midge Polypedilum vanderplanki.</title>
        <authorList>
            <person name="Yoshida Y."/>
            <person name="Kikawada T."/>
            <person name="Gusev O."/>
        </authorList>
    </citation>
    <scope>NUCLEOTIDE SEQUENCE</scope>
    <source>
        <strain evidence="10">NIAS01</strain>
        <tissue evidence="10">Whole body or cell culture</tissue>
    </source>
</reference>
<dbReference type="AlphaFoldDB" id="A0A9J6BZV1"/>
<dbReference type="PROSITE" id="PS00211">
    <property type="entry name" value="ABC_TRANSPORTER_1"/>
    <property type="match status" value="1"/>
</dbReference>
<evidence type="ECO:0000259" key="8">
    <source>
        <dbReference type="PROSITE" id="PS50893"/>
    </source>
</evidence>
<evidence type="ECO:0000256" key="6">
    <source>
        <dbReference type="ARBA" id="ARBA00023136"/>
    </source>
</evidence>
<dbReference type="GO" id="GO:0016887">
    <property type="term" value="F:ATP hydrolysis activity"/>
    <property type="evidence" value="ECO:0007669"/>
    <property type="project" value="InterPro"/>
</dbReference>
<sequence length="715" mass="81003">MNTVEVRNAVKYYGSGNDPFMILNKLNMTVPPGSIYALLGASGCGKTTLLSCILGMIPLDDGEISVFGNVTTKYATKVNGSRIGYMPQEMALVGELTVKETIYYFGKIFLMDIDKLRDRYDMLHKLLELPRGDQRIETCSGGQKRRVSFAAAMIHEPDLLILDEPTVGLDPLLREKIWSFMLDVTSTSKLSIIITTHYIEEARQAKCVGLMRNGVLLAEDKPMNIVNQNNVENLEEAFLALCLKRGVSEYAGALTYIETNGTNNNIYNTNNLEMNANRKHTSKYKNKNVFASVSTESRSNNLRWPIVKTLFIKVWTQLKRQPAALVLITFLPIIQLFFFYHACGGNPKGLQLAIVNNEIDDYETTCNRSTLISTYPHDYTCDLHLISCRFLDELTDETAIKVFFSSFDEAWKAAKRGEYIGIIEISRNFTEALEIVRKRPEEATEGIIQSSKIKVYLDQADLQLTFFLQRKIYEVYTNYTQNVLRDCKMPIKLDNIPMDFSESLFGSIDSDFKHTMMPAFTMLVVFVLSSGLTLSGIILERKEGFWNRTLLAGVSTIEILSAYIIINFIIVIMQLFEVLFLLTFIYGTYYHGSYMIVMMMLAILGCSGINFGLWISCLCSELMQANLLMSGITQPLTVLSGMIWPVEGMPIVLRIISYAMPTTIPSRAMREVIEKKYTLTHPNVLLAFGNLFAWFFITLYLGISAVKRSKYSRNT</sequence>
<keyword evidence="3" id="KW-0547">Nucleotide-binding</keyword>
<protein>
    <submittedName>
        <fullName evidence="10">Uncharacterized protein</fullName>
    </submittedName>
</protein>
<name>A0A9J6BZV1_POLVA</name>
<proteinExistence type="predicted"/>
<dbReference type="SUPFAM" id="SSF52540">
    <property type="entry name" value="P-loop containing nucleoside triphosphate hydrolases"/>
    <property type="match status" value="1"/>
</dbReference>
<dbReference type="InterPro" id="IPR017871">
    <property type="entry name" value="ABC_transporter-like_CS"/>
</dbReference>
<dbReference type="InterPro" id="IPR047817">
    <property type="entry name" value="ABC2_TM_bact-type"/>
</dbReference>
<evidence type="ECO:0000256" key="2">
    <source>
        <dbReference type="ARBA" id="ARBA00022692"/>
    </source>
</evidence>
<evidence type="ECO:0000256" key="7">
    <source>
        <dbReference type="SAM" id="Phobius"/>
    </source>
</evidence>
<feature type="domain" description="ABC transmembrane type-2" evidence="9">
    <location>
        <begin position="481"/>
        <end position="709"/>
    </location>
</feature>
<feature type="transmembrane region" description="Helical" evidence="7">
    <location>
        <begin position="592"/>
        <end position="615"/>
    </location>
</feature>
<keyword evidence="11" id="KW-1185">Reference proteome</keyword>
<evidence type="ECO:0000256" key="3">
    <source>
        <dbReference type="ARBA" id="ARBA00022741"/>
    </source>
</evidence>
<feature type="domain" description="ABC transporter" evidence="8">
    <location>
        <begin position="4"/>
        <end position="238"/>
    </location>
</feature>
<comment type="subcellular location">
    <subcellularLocation>
        <location evidence="1">Membrane</location>
        <topology evidence="1">Multi-pass membrane protein</topology>
    </subcellularLocation>
</comment>
<dbReference type="InterPro" id="IPR003439">
    <property type="entry name" value="ABC_transporter-like_ATP-bd"/>
</dbReference>
<feature type="transmembrane region" description="Helical" evidence="7">
    <location>
        <begin position="684"/>
        <end position="703"/>
    </location>
</feature>
<dbReference type="OrthoDB" id="6492489at2759"/>
<dbReference type="SMART" id="SM00382">
    <property type="entry name" value="AAA"/>
    <property type="match status" value="1"/>
</dbReference>
<dbReference type="GO" id="GO:0016020">
    <property type="term" value="C:membrane"/>
    <property type="evidence" value="ECO:0007669"/>
    <property type="project" value="UniProtKB-SubCell"/>
</dbReference>
<keyword evidence="4" id="KW-0067">ATP-binding</keyword>